<dbReference type="EMBL" id="JAAIVB010000055">
    <property type="protein sequence ID" value="NEX62835.1"/>
    <property type="molecule type" value="Genomic_DNA"/>
</dbReference>
<comment type="subcellular location">
    <subcellularLocation>
        <location evidence="5">Cytoplasm</location>
    </subcellularLocation>
</comment>
<evidence type="ECO:0000256" key="2">
    <source>
        <dbReference type="ARBA" id="ARBA00022490"/>
    </source>
</evidence>
<evidence type="ECO:0000313" key="7">
    <source>
        <dbReference type="EMBL" id="NEX62835.1"/>
    </source>
</evidence>
<accession>A0A6B3STY8</accession>
<evidence type="ECO:0000256" key="3">
    <source>
        <dbReference type="ARBA" id="ARBA00022679"/>
    </source>
</evidence>
<dbReference type="InterPro" id="IPR043690">
    <property type="entry name" value="RimI"/>
</dbReference>
<evidence type="ECO:0000256" key="4">
    <source>
        <dbReference type="ARBA" id="ARBA00023315"/>
    </source>
</evidence>
<comment type="caution">
    <text evidence="7">The sequence shown here is derived from an EMBL/GenBank/DDBJ whole genome shotgun (WGS) entry which is preliminary data.</text>
</comment>
<dbReference type="Proteomes" id="UP000482155">
    <property type="component" value="Unassembled WGS sequence"/>
</dbReference>
<dbReference type="Pfam" id="PF00583">
    <property type="entry name" value="Acetyltransf_1"/>
    <property type="match status" value="1"/>
</dbReference>
<feature type="domain" description="N-acetyltransferase" evidence="6">
    <location>
        <begin position="17"/>
        <end position="164"/>
    </location>
</feature>
<evidence type="ECO:0000259" key="6">
    <source>
        <dbReference type="PROSITE" id="PS51186"/>
    </source>
</evidence>
<dbReference type="InterPro" id="IPR016181">
    <property type="entry name" value="Acyl_CoA_acyltransferase"/>
</dbReference>
<comment type="catalytic activity">
    <reaction evidence="5">
        <text>N-terminal L-alanyl-[ribosomal protein bS18] + acetyl-CoA = N-terminal N(alpha)-acetyl-L-alanyl-[ribosomal protein bS18] + CoA + H(+)</text>
        <dbReference type="Rhea" id="RHEA:43756"/>
        <dbReference type="Rhea" id="RHEA-COMP:10676"/>
        <dbReference type="Rhea" id="RHEA-COMP:10677"/>
        <dbReference type="ChEBI" id="CHEBI:15378"/>
        <dbReference type="ChEBI" id="CHEBI:57287"/>
        <dbReference type="ChEBI" id="CHEBI:57288"/>
        <dbReference type="ChEBI" id="CHEBI:64718"/>
        <dbReference type="ChEBI" id="CHEBI:83683"/>
        <dbReference type="EC" id="2.3.1.266"/>
    </reaction>
</comment>
<keyword evidence="3 5" id="KW-0808">Transferase</keyword>
<organism evidence="7 8">
    <name type="scientific">Noviherbaspirillum galbum</name>
    <dbReference type="NCBI Taxonomy" id="2709383"/>
    <lineage>
        <taxon>Bacteria</taxon>
        <taxon>Pseudomonadati</taxon>
        <taxon>Pseudomonadota</taxon>
        <taxon>Betaproteobacteria</taxon>
        <taxon>Burkholderiales</taxon>
        <taxon>Oxalobacteraceae</taxon>
        <taxon>Noviherbaspirillum</taxon>
    </lineage>
</organism>
<sequence>MSSVQSLEDAVPALDSLRFAPMTVDDLEEVMVIENSIYPHPWTRGNFLDSLYSGYQAWTLREPGGALTGYFMLMLAVDEAHLLNISVRRDLHGKGLGRLQLDKAFAIARAHRLDSILLEVRPSNARALAVYERYGFERVGIRKGYYPAADNAREDAIVMRGAAREPEA</sequence>
<evidence type="ECO:0000256" key="5">
    <source>
        <dbReference type="HAMAP-Rule" id="MF_02210"/>
    </source>
</evidence>
<keyword evidence="7" id="KW-0687">Ribonucleoprotein</keyword>
<name>A0A6B3STY8_9BURK</name>
<dbReference type="GO" id="GO:0005840">
    <property type="term" value="C:ribosome"/>
    <property type="evidence" value="ECO:0007669"/>
    <property type="project" value="UniProtKB-KW"/>
</dbReference>
<dbReference type="AlphaFoldDB" id="A0A6B3STY8"/>
<protein>
    <recommendedName>
        <fullName evidence="5">[Ribosomal protein bS18]-alanine N-acetyltransferase</fullName>
        <ecNumber evidence="5">2.3.1.266</ecNumber>
    </recommendedName>
</protein>
<gene>
    <name evidence="5 7" type="primary">rimI</name>
    <name evidence="7" type="ORF">G3574_17255</name>
</gene>
<dbReference type="GO" id="GO:0005737">
    <property type="term" value="C:cytoplasm"/>
    <property type="evidence" value="ECO:0007669"/>
    <property type="project" value="UniProtKB-SubCell"/>
</dbReference>
<comment type="similarity">
    <text evidence="1 5">Belongs to the acetyltransferase family. RimI subfamily.</text>
</comment>
<evidence type="ECO:0000256" key="1">
    <source>
        <dbReference type="ARBA" id="ARBA00005395"/>
    </source>
</evidence>
<keyword evidence="7" id="KW-0689">Ribosomal protein</keyword>
<dbReference type="InterPro" id="IPR006464">
    <property type="entry name" value="AcTrfase_RimI/Ard1"/>
</dbReference>
<feature type="active site" description="Proton donor" evidence="5">
    <location>
        <position position="131"/>
    </location>
</feature>
<dbReference type="Gene3D" id="3.40.630.30">
    <property type="match status" value="1"/>
</dbReference>
<reference evidence="7 8" key="1">
    <citation type="submission" date="2020-02" db="EMBL/GenBank/DDBJ databases">
        <authorList>
            <person name="Kim M.K."/>
        </authorList>
    </citation>
    <scope>NUCLEOTIDE SEQUENCE [LARGE SCALE GENOMIC DNA]</scope>
    <source>
        <strain evidence="7 8">17J57-3</strain>
    </source>
</reference>
<keyword evidence="8" id="KW-1185">Reference proteome</keyword>
<comment type="caution">
    <text evidence="5">Lacks conserved residue(s) required for the propagation of feature annotation.</text>
</comment>
<dbReference type="SUPFAM" id="SSF55729">
    <property type="entry name" value="Acyl-CoA N-acyltransferases (Nat)"/>
    <property type="match status" value="1"/>
</dbReference>
<evidence type="ECO:0000313" key="8">
    <source>
        <dbReference type="Proteomes" id="UP000482155"/>
    </source>
</evidence>
<feature type="binding site" evidence="5">
    <location>
        <position position="124"/>
    </location>
    <ligand>
        <name>acetyl-CoA</name>
        <dbReference type="ChEBI" id="CHEBI:57288"/>
    </ligand>
</feature>
<proteinExistence type="inferred from homology"/>
<keyword evidence="2 5" id="KW-0963">Cytoplasm</keyword>
<comment type="function">
    <text evidence="5">Acetylates the N-terminal alanine of ribosomal protein bS18.</text>
</comment>
<feature type="active site" description="Proton acceptor" evidence="5">
    <location>
        <position position="119"/>
    </location>
</feature>
<dbReference type="EC" id="2.3.1.266" evidence="5"/>
<dbReference type="CDD" id="cd04301">
    <property type="entry name" value="NAT_SF"/>
    <property type="match status" value="1"/>
</dbReference>
<keyword evidence="4 5" id="KW-0012">Acyltransferase</keyword>
<dbReference type="PANTHER" id="PTHR43420">
    <property type="entry name" value="ACETYLTRANSFERASE"/>
    <property type="match status" value="1"/>
</dbReference>
<dbReference type="RefSeq" id="WP_163965813.1">
    <property type="nucleotide sequence ID" value="NZ_JAAIVB010000055.1"/>
</dbReference>
<dbReference type="GO" id="GO:0008999">
    <property type="term" value="F:protein-N-terminal-alanine acetyltransferase activity"/>
    <property type="evidence" value="ECO:0007669"/>
    <property type="project" value="UniProtKB-UniRule"/>
</dbReference>
<dbReference type="NCBIfam" id="TIGR01575">
    <property type="entry name" value="rimI"/>
    <property type="match status" value="1"/>
</dbReference>
<dbReference type="InterPro" id="IPR000182">
    <property type="entry name" value="GNAT_dom"/>
</dbReference>
<dbReference type="HAMAP" id="MF_02210">
    <property type="entry name" value="RimI"/>
    <property type="match status" value="1"/>
</dbReference>
<dbReference type="PROSITE" id="PS51186">
    <property type="entry name" value="GNAT"/>
    <property type="match status" value="1"/>
</dbReference>
<dbReference type="InterPro" id="IPR050680">
    <property type="entry name" value="YpeA/RimI_acetyltransf"/>
</dbReference>